<organism evidence="2 3">
    <name type="scientific">Paraglomus brasilianum</name>
    <dbReference type="NCBI Taxonomy" id="144538"/>
    <lineage>
        <taxon>Eukaryota</taxon>
        <taxon>Fungi</taxon>
        <taxon>Fungi incertae sedis</taxon>
        <taxon>Mucoromycota</taxon>
        <taxon>Glomeromycotina</taxon>
        <taxon>Glomeromycetes</taxon>
        <taxon>Paraglomerales</taxon>
        <taxon>Paraglomeraceae</taxon>
        <taxon>Paraglomus</taxon>
    </lineage>
</organism>
<feature type="compositionally biased region" description="Polar residues" evidence="1">
    <location>
        <begin position="246"/>
        <end position="309"/>
    </location>
</feature>
<feature type="compositionally biased region" description="Basic and acidic residues" evidence="1">
    <location>
        <begin position="653"/>
        <end position="669"/>
    </location>
</feature>
<feature type="compositionally biased region" description="Acidic residues" evidence="1">
    <location>
        <begin position="1"/>
        <end position="10"/>
    </location>
</feature>
<feature type="region of interest" description="Disordered" evidence="1">
    <location>
        <begin position="35"/>
        <end position="82"/>
    </location>
</feature>
<feature type="compositionally biased region" description="Polar residues" evidence="1">
    <location>
        <begin position="755"/>
        <end position="764"/>
    </location>
</feature>
<feature type="compositionally biased region" description="Polar residues" evidence="1">
    <location>
        <begin position="353"/>
        <end position="389"/>
    </location>
</feature>
<feature type="compositionally biased region" description="Low complexity" evidence="1">
    <location>
        <begin position="565"/>
        <end position="579"/>
    </location>
</feature>
<evidence type="ECO:0000313" key="2">
    <source>
        <dbReference type="EMBL" id="CAG8489130.1"/>
    </source>
</evidence>
<keyword evidence="3" id="KW-1185">Reference proteome</keyword>
<feature type="compositionally biased region" description="Polar residues" evidence="1">
    <location>
        <begin position="546"/>
        <end position="557"/>
    </location>
</feature>
<dbReference type="OrthoDB" id="1922977at2759"/>
<dbReference type="Proteomes" id="UP000789739">
    <property type="component" value="Unassembled WGS sequence"/>
</dbReference>
<sequence length="1223" mass="136542">MTSIAEDMEIDNNTKNQGNQGSLISDLEALRLAALSTRKPRKEKEKSEEEPQIAQMDDEREEGELSETESVEACPPTKITQLKHETNDKISYDQITRTLMSEIYAYGAQPADFVDFGIPLEIVAQFSKELHIYLPPNIDGNGIPASQQLRLQSLPPQPPPSSTSNTIYSTSINGSISVTICYTDATAINYTSDNATIYCIPGATTNYYTSDAAIFCYFSTSTSIYCADDITTCYSSATVYCTSDKSTVQSSSPKSQTQMQPPSITLQSKPSSAQTQIQPLSTTLQSKPSSAPTQIQPPSITLRSKQSTAPSQIQPSSTTIQIQPSSTFQLKPSFTPPQIKPPSSMLQPKPISAQPQIQAPSAMLQSKPLSAPPQVQLSPTTLQSNPVSVSPQMQVTADKRQTAELPQAEIKSVSVSRSAIKIELPAQTKPFLPVQHNQKVVIQLSDESDEEHRLYYLANKSNKREENNNTNSLIASKVDNVDDKKMLDTKKELEAKEKEIKMMRELIASKTQSLKKKSTQNTIDALPLQPQETETQPMETSPPAAPQSNETKPSIPQVQGKEPDSVSTHTSSISTSPKSAPILPSSNAETTAELLQTFTSFIEVHMEEFRRLMNDHRQQMQETLQAQEEATLRAKVLASQRPRRSNSISTDGRSSDRRSSVGMELDGKSDLYPSEETNNNGKRSPPSSSDESHEGYSSSKKQKTSEKTLEILELRKRLENVTREHSEISAKFEEMRYTKTLGKAKPTRRTDKLSSKNQRNNNFSPRGALAHKPSRHSSAAKRNEMKDEDDEGSHADVESGSSGRSSVDSIMEIDNEVGDEIGNEVGTAMSDKAISERPRLEENDYPRWTPYVSPLRNFKSYRLSANFKETVGLLGYKHLAWNNKINVQLCMCKYELFPRGRGRCNDRCCKANHFRHIMMTEDEIIQDLISIPYGDDEVTKAEYLKGVDALVFNLRRSHTNTFEDMITQIVTYRQKFAEKFRTRNNQVSKGTNGKRTGKDDTRGHDAVLYEILERLEKQAEREDGVEFEGVNKVSHQRQTDRGRRYFDAGKDLDDTQVLDNFSTLSTPDVYPAIVTTDDVDIENLNLDDSISRAVTSSLPMDRTRTQDELSSTSSSPANSSSASSPRMFVTYESSESSDEEYGEITYYRPDHPVLGNNGYEQVGYHPNNTNGYNNEDRQHLNTETGRAASTTSNVAENDDLGHEVRDGDAPLNLVGKFLKWWWK</sequence>
<feature type="compositionally biased region" description="Polar residues" evidence="1">
    <location>
        <begin position="675"/>
        <end position="686"/>
    </location>
</feature>
<evidence type="ECO:0000256" key="1">
    <source>
        <dbReference type="SAM" id="MobiDB-lite"/>
    </source>
</evidence>
<feature type="compositionally biased region" description="Basic and acidic residues" evidence="1">
    <location>
        <begin position="703"/>
        <end position="737"/>
    </location>
</feature>
<name>A0A9N8ZCZ9_9GLOM</name>
<feature type="region of interest" description="Disordered" evidence="1">
    <location>
        <begin position="511"/>
        <end position="588"/>
    </location>
</feature>
<accession>A0A9N8ZCZ9</accession>
<feature type="compositionally biased region" description="Acidic residues" evidence="1">
    <location>
        <begin position="811"/>
        <end position="822"/>
    </location>
</feature>
<feature type="compositionally biased region" description="Polar residues" evidence="1">
    <location>
        <begin position="530"/>
        <end position="539"/>
    </location>
</feature>
<reference evidence="2" key="1">
    <citation type="submission" date="2021-06" db="EMBL/GenBank/DDBJ databases">
        <authorList>
            <person name="Kallberg Y."/>
            <person name="Tangrot J."/>
            <person name="Rosling A."/>
        </authorList>
    </citation>
    <scope>NUCLEOTIDE SEQUENCE</scope>
    <source>
        <strain evidence="2">BR232B</strain>
    </source>
</reference>
<proteinExistence type="predicted"/>
<feature type="compositionally biased region" description="Low complexity" evidence="1">
    <location>
        <begin position="310"/>
        <end position="327"/>
    </location>
</feature>
<dbReference type="AlphaFoldDB" id="A0A9N8ZCZ9"/>
<protein>
    <submittedName>
        <fullName evidence="2">3401_t:CDS:1</fullName>
    </submittedName>
</protein>
<dbReference type="EMBL" id="CAJVPI010000145">
    <property type="protein sequence ID" value="CAG8489130.1"/>
    <property type="molecule type" value="Genomic_DNA"/>
</dbReference>
<feature type="compositionally biased region" description="Polar residues" evidence="1">
    <location>
        <begin position="11"/>
        <end position="23"/>
    </location>
</feature>
<feature type="compositionally biased region" description="Low complexity" evidence="1">
    <location>
        <begin position="1110"/>
        <end position="1125"/>
    </location>
</feature>
<feature type="region of interest" description="Disordered" evidence="1">
    <location>
        <begin position="246"/>
        <end position="389"/>
    </location>
</feature>
<gene>
    <name evidence="2" type="ORF">PBRASI_LOCUS2004</name>
</gene>
<feature type="compositionally biased region" description="Acidic residues" evidence="1">
    <location>
        <begin position="50"/>
        <end position="70"/>
    </location>
</feature>
<feature type="compositionally biased region" description="Low complexity" evidence="1">
    <location>
        <begin position="798"/>
        <end position="809"/>
    </location>
</feature>
<comment type="caution">
    <text evidence="2">The sequence shown here is derived from an EMBL/GenBank/DDBJ whole genome shotgun (WGS) entry which is preliminary data.</text>
</comment>
<feature type="region of interest" description="Disordered" evidence="1">
    <location>
        <begin position="1"/>
        <end position="23"/>
    </location>
</feature>
<feature type="region of interest" description="Disordered" evidence="1">
    <location>
        <begin position="1095"/>
        <end position="1136"/>
    </location>
</feature>
<evidence type="ECO:0000313" key="3">
    <source>
        <dbReference type="Proteomes" id="UP000789739"/>
    </source>
</evidence>
<feature type="region of interest" description="Disordered" evidence="1">
    <location>
        <begin position="613"/>
        <end position="838"/>
    </location>
</feature>